<dbReference type="Gene3D" id="1.10.150.280">
    <property type="entry name" value="AF1531-like domain"/>
    <property type="match status" value="1"/>
</dbReference>
<proteinExistence type="predicted"/>
<dbReference type="Gene3D" id="1.10.150.320">
    <property type="entry name" value="Photosystem II 12 kDa extrinsic protein"/>
    <property type="match status" value="1"/>
</dbReference>
<gene>
    <name evidence="1" type="ORF">BC792_102129</name>
</gene>
<dbReference type="InterPro" id="IPR010994">
    <property type="entry name" value="RuvA_2-like"/>
</dbReference>
<name>A0A5S5DP68_9SPHI</name>
<comment type="caution">
    <text evidence="1">The sequence shown here is derived from an EMBL/GenBank/DDBJ whole genome shotgun (WGS) entry which is preliminary data.</text>
</comment>
<dbReference type="Pfam" id="PF12836">
    <property type="entry name" value="HHH_3"/>
    <property type="match status" value="2"/>
</dbReference>
<accession>A0A5S5DP68</accession>
<keyword evidence="2" id="KW-1185">Reference proteome</keyword>
<dbReference type="OrthoDB" id="981124at2"/>
<dbReference type="GO" id="GO:0015628">
    <property type="term" value="P:protein secretion by the type II secretion system"/>
    <property type="evidence" value="ECO:0007669"/>
    <property type="project" value="TreeGrafter"/>
</dbReference>
<sequence length="296" mass="34066">MSENERKGFLVLLVIIVAAAVVPRIYIAYGGKHAEDIVYTSISEKAEADEYFQPQKDEEHSTTDALKQKDDHRPTKYRLFPFNPNGLPVEKWQELGFTDKQIRVIKNYEAKGGRFSSKADLAKVYSISDRDLERIGPYLVFEEPRRPTPAAVRERAYAQSPKKKLLIDLNTADTTALKELRGIGSVLATRIVKFRDGLGGFHRVDQLREVYGISDDLFSTLQPYLQIKDSTIKQLAINKLTEDELASHPYVSKKMASLLFRYREQHGDFRSLSDLRRMYAVDPEFLRKIEPYLKFN</sequence>
<dbReference type="Proteomes" id="UP000325105">
    <property type="component" value="Unassembled WGS sequence"/>
</dbReference>
<dbReference type="GO" id="GO:0015627">
    <property type="term" value="C:type II protein secretion system complex"/>
    <property type="evidence" value="ECO:0007669"/>
    <property type="project" value="TreeGrafter"/>
</dbReference>
<dbReference type="InterPro" id="IPR051675">
    <property type="entry name" value="Endo/Exo/Phosphatase_dom_1"/>
</dbReference>
<dbReference type="PANTHER" id="PTHR21180:SF32">
    <property type="entry name" value="ENDONUCLEASE_EXONUCLEASE_PHOSPHATASE FAMILY DOMAIN-CONTAINING PROTEIN 1"/>
    <property type="match status" value="1"/>
</dbReference>
<dbReference type="AlphaFoldDB" id="A0A5S5DP68"/>
<organism evidence="1 2">
    <name type="scientific">Sphingobacterium allocomposti</name>
    <dbReference type="NCBI Taxonomy" id="415956"/>
    <lineage>
        <taxon>Bacteria</taxon>
        <taxon>Pseudomonadati</taxon>
        <taxon>Bacteroidota</taxon>
        <taxon>Sphingobacteriia</taxon>
        <taxon>Sphingobacteriales</taxon>
        <taxon>Sphingobacteriaceae</taxon>
        <taxon>Sphingobacterium</taxon>
    </lineage>
</organism>
<protein>
    <submittedName>
        <fullName evidence="1">Helix-hairpin-helix protein</fullName>
    </submittedName>
</protein>
<evidence type="ECO:0000313" key="2">
    <source>
        <dbReference type="Proteomes" id="UP000325105"/>
    </source>
</evidence>
<evidence type="ECO:0000313" key="1">
    <source>
        <dbReference type="EMBL" id="TYP97707.1"/>
    </source>
</evidence>
<dbReference type="RefSeq" id="WP_148907359.1">
    <property type="nucleotide sequence ID" value="NZ_VNHX01000002.1"/>
</dbReference>
<dbReference type="PANTHER" id="PTHR21180">
    <property type="entry name" value="ENDONUCLEASE/EXONUCLEASE/PHOSPHATASE FAMILY DOMAIN-CONTAINING PROTEIN 1"/>
    <property type="match status" value="1"/>
</dbReference>
<reference evidence="1 2" key="1">
    <citation type="submission" date="2019-07" db="EMBL/GenBank/DDBJ databases">
        <title>Genomic Encyclopedia of Archaeal and Bacterial Type Strains, Phase II (KMG-II): from individual species to whole genera.</title>
        <authorList>
            <person name="Goeker M."/>
        </authorList>
    </citation>
    <scope>NUCLEOTIDE SEQUENCE [LARGE SCALE GENOMIC DNA]</scope>
    <source>
        <strain evidence="1 2">DSM 18850</strain>
    </source>
</reference>
<dbReference type="SUPFAM" id="SSF47781">
    <property type="entry name" value="RuvA domain 2-like"/>
    <property type="match status" value="3"/>
</dbReference>
<dbReference type="EMBL" id="VNHX01000002">
    <property type="protein sequence ID" value="TYP97707.1"/>
    <property type="molecule type" value="Genomic_DNA"/>
</dbReference>